<evidence type="ECO:0000313" key="3">
    <source>
        <dbReference type="Proteomes" id="UP001246473"/>
    </source>
</evidence>
<name>A0AAP5QGB5_9BURK</name>
<proteinExistence type="predicted"/>
<reference evidence="2" key="1">
    <citation type="submission" date="2022-08" db="EMBL/GenBank/DDBJ databases">
        <authorList>
            <person name="Kim S.-J."/>
        </authorList>
    </citation>
    <scope>NUCLEOTIDE SEQUENCE</scope>
    <source>
        <strain evidence="2">KJ</strain>
    </source>
</reference>
<feature type="transmembrane region" description="Helical" evidence="1">
    <location>
        <begin position="12"/>
        <end position="31"/>
    </location>
</feature>
<dbReference type="EMBL" id="JANSLM010000021">
    <property type="protein sequence ID" value="MDT8843003.1"/>
    <property type="molecule type" value="Genomic_DNA"/>
</dbReference>
<keyword evidence="1" id="KW-0812">Transmembrane</keyword>
<dbReference type="AlphaFoldDB" id="A0AAP5QGB5"/>
<gene>
    <name evidence="2" type="ORF">ParKJ_36810</name>
</gene>
<organism evidence="2 3">
    <name type="scientific">Paraburkholderia fungorum</name>
    <dbReference type="NCBI Taxonomy" id="134537"/>
    <lineage>
        <taxon>Bacteria</taxon>
        <taxon>Pseudomonadati</taxon>
        <taxon>Pseudomonadota</taxon>
        <taxon>Betaproteobacteria</taxon>
        <taxon>Burkholderiales</taxon>
        <taxon>Burkholderiaceae</taxon>
        <taxon>Paraburkholderia</taxon>
    </lineage>
</organism>
<dbReference type="RefSeq" id="WP_315697443.1">
    <property type="nucleotide sequence ID" value="NZ_JANSLM010000021.1"/>
</dbReference>
<keyword evidence="1" id="KW-1133">Transmembrane helix</keyword>
<accession>A0AAP5QGB5</accession>
<comment type="caution">
    <text evidence="2">The sequence shown here is derived from an EMBL/GenBank/DDBJ whole genome shotgun (WGS) entry which is preliminary data.</text>
</comment>
<feature type="transmembrane region" description="Helical" evidence="1">
    <location>
        <begin position="37"/>
        <end position="54"/>
    </location>
</feature>
<evidence type="ECO:0000313" key="2">
    <source>
        <dbReference type="EMBL" id="MDT8843003.1"/>
    </source>
</evidence>
<feature type="transmembrane region" description="Helical" evidence="1">
    <location>
        <begin position="121"/>
        <end position="141"/>
    </location>
</feature>
<protein>
    <submittedName>
        <fullName evidence="2">Uncharacterized protein</fullName>
    </submittedName>
</protein>
<dbReference type="Proteomes" id="UP001246473">
    <property type="component" value="Unassembled WGS sequence"/>
</dbReference>
<sequence>MANANYPVNSAGSAAFLTTVSAFVFAFLVPICSADGVIQPAVVAVLAGIFAEMWRRHVVRKLVASLNATDADAALDVYINGAKVGTIASADVISLKLDALREPRNYAAQLANIIGFSGRGALVALVLVPLMLFWTCVVSAWTSPASLQTTMSMIARLQPADLARAATQVLFIAQIVFMLVIGTSFSFGIDLGLTNVFRSAVHRRIRLRINCASEGPLHFSPTTRTVGRIQPA</sequence>
<keyword evidence="1" id="KW-0472">Membrane</keyword>
<evidence type="ECO:0000256" key="1">
    <source>
        <dbReference type="SAM" id="Phobius"/>
    </source>
</evidence>
<feature type="transmembrane region" description="Helical" evidence="1">
    <location>
        <begin position="171"/>
        <end position="197"/>
    </location>
</feature>